<dbReference type="NCBIfam" id="TIGR03863">
    <property type="entry name" value="PQQ_ABC_bind"/>
    <property type="match status" value="1"/>
</dbReference>
<sequence>MKFRSLAVSLALLAAPAWAQDLTIGYLRLQETPPPTVSDLDLPPPDLGIAGARLGIEDNATTGRFTGQTYALDLVDIAPGEDIAAAAGPLLERTDLLLVDAPADALLSVTDLPAAADALVFNVAAPDNRLREGDCRANMLHALPSTAMRTDALAQFLVLRRWDELPMVTGGDPADQAFAASIEQSLRKFGLRVGDRKDWRYDTDIRRAATTEMPLFTQEFGRYDALIVADEIHDFARYMLYNTWEPRPIVGSEGLVPTGWHPVVEQWGARQLQNRFLEIAGRAMQPRDYAAWAAIRTLGEAATRTGSAEPEALRDYILGPDFELGGFLGRPLSFRAWNGQMRQPIPLVHPRGLVAQAPLEGFLHPVTELDTLGRDAPETQCTDFSE</sequence>
<feature type="signal peptide" evidence="1">
    <location>
        <begin position="1"/>
        <end position="19"/>
    </location>
</feature>
<dbReference type="EMBL" id="FOCM01000001">
    <property type="protein sequence ID" value="SEM76996.1"/>
    <property type="molecule type" value="Genomic_DNA"/>
</dbReference>
<dbReference type="AlphaFoldDB" id="A0A1H8B2M6"/>
<dbReference type="Gene3D" id="3.40.50.2300">
    <property type="match status" value="2"/>
</dbReference>
<evidence type="ECO:0000256" key="1">
    <source>
        <dbReference type="SAM" id="SignalP"/>
    </source>
</evidence>
<dbReference type="SUPFAM" id="SSF53822">
    <property type="entry name" value="Periplasmic binding protein-like I"/>
    <property type="match status" value="1"/>
</dbReference>
<organism evidence="2 3">
    <name type="scientific">Palleronia pelagia</name>
    <dbReference type="NCBI Taxonomy" id="387096"/>
    <lineage>
        <taxon>Bacteria</taxon>
        <taxon>Pseudomonadati</taxon>
        <taxon>Pseudomonadota</taxon>
        <taxon>Alphaproteobacteria</taxon>
        <taxon>Rhodobacterales</taxon>
        <taxon>Roseobacteraceae</taxon>
        <taxon>Palleronia</taxon>
    </lineage>
</organism>
<name>A0A1H8B2M6_9RHOB</name>
<dbReference type="InterPro" id="IPR028082">
    <property type="entry name" value="Peripla_BP_I"/>
</dbReference>
<evidence type="ECO:0000313" key="2">
    <source>
        <dbReference type="EMBL" id="SEM76996.1"/>
    </source>
</evidence>
<reference evidence="3" key="1">
    <citation type="submission" date="2016-10" db="EMBL/GenBank/DDBJ databases">
        <authorList>
            <person name="Varghese N."/>
            <person name="Submissions S."/>
        </authorList>
    </citation>
    <scope>NUCLEOTIDE SEQUENCE [LARGE SCALE GENOMIC DNA]</scope>
    <source>
        <strain evidence="3">DSM 26893</strain>
    </source>
</reference>
<feature type="chain" id="PRO_5011571000" evidence="1">
    <location>
        <begin position="20"/>
        <end position="386"/>
    </location>
</feature>
<keyword evidence="1" id="KW-0732">Signal</keyword>
<dbReference type="InterPro" id="IPR022478">
    <property type="entry name" value="ABC_transptr_sub-bd_PQQ"/>
</dbReference>
<keyword evidence="3" id="KW-1185">Reference proteome</keyword>
<protein>
    <submittedName>
        <fullName evidence="2">ABC transporter, substrate binding protein, PQQ-dependent alcohol dehydrogenase system</fullName>
    </submittedName>
</protein>
<gene>
    <name evidence="2" type="ORF">SAMN04488011_101408</name>
</gene>
<accession>A0A1H8B2M6</accession>
<evidence type="ECO:0000313" key="3">
    <source>
        <dbReference type="Proteomes" id="UP000199372"/>
    </source>
</evidence>
<dbReference type="OrthoDB" id="5341635at2"/>
<proteinExistence type="predicted"/>
<dbReference type="Proteomes" id="UP000199372">
    <property type="component" value="Unassembled WGS sequence"/>
</dbReference>